<evidence type="ECO:0008006" key="2">
    <source>
        <dbReference type="Google" id="ProtNLM"/>
    </source>
</evidence>
<dbReference type="AlphaFoldDB" id="A0A381X2H6"/>
<dbReference type="Gene3D" id="3.40.50.150">
    <property type="entry name" value="Vaccinia Virus protein VP39"/>
    <property type="match status" value="1"/>
</dbReference>
<sequence length="186" mass="21629">MEKYKTFVEFGTGLGCTAFAVASAMKENGEGKCITFDNGREYDGASNMSYQEYINSMAHKFGIQNHFILSNKEIDFTWRDRNKVDCVFADFDREVATIERLMSWALYSIDDYASIFIDGLYNYKEGFYYTKLLVNKLNENKIPNFLLAHKQFIEEHSFSLTTIRKEDTHNTGQDSMCWIKIESDNI</sequence>
<proteinExistence type="predicted"/>
<evidence type="ECO:0000313" key="1">
    <source>
        <dbReference type="EMBL" id="SVA58880.1"/>
    </source>
</evidence>
<organism evidence="1">
    <name type="scientific">marine metagenome</name>
    <dbReference type="NCBI Taxonomy" id="408172"/>
    <lineage>
        <taxon>unclassified sequences</taxon>
        <taxon>metagenomes</taxon>
        <taxon>ecological metagenomes</taxon>
    </lineage>
</organism>
<accession>A0A381X2H6</accession>
<dbReference type="InterPro" id="IPR029063">
    <property type="entry name" value="SAM-dependent_MTases_sf"/>
</dbReference>
<name>A0A381X2H6_9ZZZZ</name>
<dbReference type="EMBL" id="UINC01013664">
    <property type="protein sequence ID" value="SVA58880.1"/>
    <property type="molecule type" value="Genomic_DNA"/>
</dbReference>
<gene>
    <name evidence="1" type="ORF">METZ01_LOCUS111734</name>
</gene>
<protein>
    <recommendedName>
        <fullName evidence="2">Methyltransferase domain-containing protein</fullName>
    </recommendedName>
</protein>
<reference evidence="1" key="1">
    <citation type="submission" date="2018-05" db="EMBL/GenBank/DDBJ databases">
        <authorList>
            <person name="Lanie J.A."/>
            <person name="Ng W.-L."/>
            <person name="Kazmierczak K.M."/>
            <person name="Andrzejewski T.M."/>
            <person name="Davidsen T.M."/>
            <person name="Wayne K.J."/>
            <person name="Tettelin H."/>
            <person name="Glass J.I."/>
            <person name="Rusch D."/>
            <person name="Podicherti R."/>
            <person name="Tsui H.-C.T."/>
            <person name="Winkler M.E."/>
        </authorList>
    </citation>
    <scope>NUCLEOTIDE SEQUENCE</scope>
</reference>
<dbReference type="Pfam" id="PF13578">
    <property type="entry name" value="Methyltransf_24"/>
    <property type="match status" value="1"/>
</dbReference>